<organism evidence="1 2">
    <name type="scientific">Cerasibacillus quisquiliarum</name>
    <dbReference type="NCBI Taxonomy" id="227865"/>
    <lineage>
        <taxon>Bacteria</taxon>
        <taxon>Bacillati</taxon>
        <taxon>Bacillota</taxon>
        <taxon>Bacilli</taxon>
        <taxon>Bacillales</taxon>
        <taxon>Bacillaceae</taxon>
        <taxon>Cerasibacillus</taxon>
    </lineage>
</organism>
<accession>A0A511UU48</accession>
<sequence length="93" mass="10701">MLNLFRKIRFLLFILFLIVAITHIYSHNVKANGKVQSGNNPYINAYLNEKSTNTVDEGHLVDPEVENNIIQSTLKSYYEEDLKVANVLKDIFS</sequence>
<comment type="caution">
    <text evidence="1">The sequence shown here is derived from an EMBL/GenBank/DDBJ whole genome shotgun (WGS) entry which is preliminary data.</text>
</comment>
<proteinExistence type="predicted"/>
<protein>
    <submittedName>
        <fullName evidence="1">Uncharacterized protein</fullName>
    </submittedName>
</protein>
<dbReference type="EMBL" id="BJXW01000005">
    <property type="protein sequence ID" value="GEN30126.1"/>
    <property type="molecule type" value="Genomic_DNA"/>
</dbReference>
<reference evidence="1 2" key="1">
    <citation type="submission" date="2019-07" db="EMBL/GenBank/DDBJ databases">
        <title>Whole genome shotgun sequence of Cerasibacillus quisquiliarum NBRC 102429.</title>
        <authorList>
            <person name="Hosoyama A."/>
            <person name="Uohara A."/>
            <person name="Ohji S."/>
            <person name="Ichikawa N."/>
        </authorList>
    </citation>
    <scope>NUCLEOTIDE SEQUENCE [LARGE SCALE GENOMIC DNA]</scope>
    <source>
        <strain evidence="1 2">NBRC 102429</strain>
    </source>
</reference>
<keyword evidence="2" id="KW-1185">Reference proteome</keyword>
<evidence type="ECO:0000313" key="1">
    <source>
        <dbReference type="EMBL" id="GEN30126.1"/>
    </source>
</evidence>
<dbReference type="Proteomes" id="UP000321491">
    <property type="component" value="Unassembled WGS sequence"/>
</dbReference>
<dbReference type="AlphaFoldDB" id="A0A511UU48"/>
<evidence type="ECO:0000313" key="2">
    <source>
        <dbReference type="Proteomes" id="UP000321491"/>
    </source>
</evidence>
<gene>
    <name evidence="1" type="ORF">CQU01_03640</name>
</gene>
<dbReference type="RefSeq" id="WP_146935119.1">
    <property type="nucleotide sequence ID" value="NZ_BJXW01000005.1"/>
</dbReference>
<name>A0A511UU48_9BACI</name>